<feature type="region of interest" description="Disordered" evidence="1">
    <location>
        <begin position="310"/>
        <end position="338"/>
    </location>
</feature>
<reference evidence="4" key="1">
    <citation type="journal article" date="2019" name="Int. J. Syst. Evol. Microbiol.">
        <title>The Global Catalogue of Microorganisms (GCM) 10K type strain sequencing project: providing services to taxonomists for standard genome sequencing and annotation.</title>
        <authorList>
            <consortium name="The Broad Institute Genomics Platform"/>
            <consortium name="The Broad Institute Genome Sequencing Center for Infectious Disease"/>
            <person name="Wu L."/>
            <person name="Ma J."/>
        </authorList>
    </citation>
    <scope>NUCLEOTIDE SEQUENCE [LARGE SCALE GENOMIC DNA]</scope>
    <source>
        <strain evidence="4">CGMCC 1.12482</strain>
    </source>
</reference>
<dbReference type="RefSeq" id="WP_150276866.1">
    <property type="nucleotide sequence ID" value="NZ_BMFF01000004.1"/>
</dbReference>
<sequence>MLSRVAENIYWLARYVERAEDTARLLSVNSHLLLDLPKPTKLGWSEIIAITGNDELFDELYDTRDEANVLSFMCGDVRYTGSILSSLAAARENLRTTREIIPREIWEEINQLYLNVKEQVEAGITPRRRDAFLSRVIRSCQTVNGLVEGMLSYTQARTFLMLGRQLERADMTTRIIDVRSANLLPRSPDDLTPFENLQWMSVLKSLSGFQMYRQHVRLRIRGPDVLQYLLQDRRFPRAVACSLERLAIALKSLPMHEAALEEVENCRTHIANAEIIRMAAEPDLLHAFVDEIQIDFDEVHEAIRRTYFAQPEEPGQTNAQNQGQSASEGQSQSQTQSR</sequence>
<dbReference type="InterPro" id="IPR051680">
    <property type="entry name" value="ATP-dep_Glu-Cys_Ligase-2"/>
</dbReference>
<organism evidence="3 4">
    <name type="scientific">Halopseudomonas salina</name>
    <dbReference type="NCBI Taxonomy" id="1323744"/>
    <lineage>
        <taxon>Bacteria</taxon>
        <taxon>Pseudomonadati</taxon>
        <taxon>Pseudomonadota</taxon>
        <taxon>Gammaproteobacteria</taxon>
        <taxon>Pseudomonadales</taxon>
        <taxon>Pseudomonadaceae</taxon>
        <taxon>Halopseudomonas</taxon>
    </lineage>
</organism>
<comment type="caution">
    <text evidence="3">The sequence shown here is derived from an EMBL/GenBank/DDBJ whole genome shotgun (WGS) entry which is preliminary data.</text>
</comment>
<dbReference type="InterPro" id="IPR007296">
    <property type="entry name" value="DUF403"/>
</dbReference>
<dbReference type="PANTHER" id="PTHR34595:SF7">
    <property type="entry name" value="SLL1039 PROTEIN"/>
    <property type="match status" value="1"/>
</dbReference>
<feature type="compositionally biased region" description="Low complexity" evidence="1">
    <location>
        <begin position="319"/>
        <end position="338"/>
    </location>
</feature>
<dbReference type="EMBL" id="BMFF01000004">
    <property type="protein sequence ID" value="GGD03499.1"/>
    <property type="molecule type" value="Genomic_DNA"/>
</dbReference>
<dbReference type="PANTHER" id="PTHR34595">
    <property type="entry name" value="BLR5612 PROTEIN"/>
    <property type="match status" value="1"/>
</dbReference>
<name>A0ABQ1PTC9_9GAMM</name>
<dbReference type="Pfam" id="PF04168">
    <property type="entry name" value="Alpha-E"/>
    <property type="match status" value="1"/>
</dbReference>
<gene>
    <name evidence="3" type="ORF">GCM10007418_23270</name>
</gene>
<evidence type="ECO:0000256" key="1">
    <source>
        <dbReference type="SAM" id="MobiDB-lite"/>
    </source>
</evidence>
<evidence type="ECO:0000313" key="4">
    <source>
        <dbReference type="Proteomes" id="UP000638188"/>
    </source>
</evidence>
<proteinExistence type="predicted"/>
<evidence type="ECO:0000313" key="3">
    <source>
        <dbReference type="EMBL" id="GGD03499.1"/>
    </source>
</evidence>
<evidence type="ECO:0000259" key="2">
    <source>
        <dbReference type="Pfam" id="PF04168"/>
    </source>
</evidence>
<feature type="domain" description="DUF403" evidence="2">
    <location>
        <begin position="1"/>
        <end position="308"/>
    </location>
</feature>
<accession>A0ABQ1PTC9</accession>
<protein>
    <recommendedName>
        <fullName evidence="2">DUF403 domain-containing protein</fullName>
    </recommendedName>
</protein>
<keyword evidence="4" id="KW-1185">Reference proteome</keyword>
<dbReference type="Proteomes" id="UP000638188">
    <property type="component" value="Unassembled WGS sequence"/>
</dbReference>